<dbReference type="SUPFAM" id="SSF69618">
    <property type="entry name" value="HemD-like"/>
    <property type="match status" value="1"/>
</dbReference>
<dbReference type="GeneID" id="89228224"/>
<evidence type="ECO:0000313" key="2">
    <source>
        <dbReference type="EMBL" id="WNY27022.1"/>
    </source>
</evidence>
<dbReference type="Gene3D" id="3.40.50.10090">
    <property type="match status" value="2"/>
</dbReference>
<feature type="domain" description="Tetrapyrrole biosynthesis uroporphyrinogen III synthase" evidence="1">
    <location>
        <begin position="22"/>
        <end position="254"/>
    </location>
</feature>
<evidence type="ECO:0000313" key="3">
    <source>
        <dbReference type="Proteomes" id="UP001304970"/>
    </source>
</evidence>
<dbReference type="CDD" id="cd06578">
    <property type="entry name" value="HemD"/>
    <property type="match status" value="1"/>
</dbReference>
<dbReference type="GO" id="GO:0006780">
    <property type="term" value="P:uroporphyrinogen III biosynthetic process"/>
    <property type="evidence" value="ECO:0007669"/>
    <property type="project" value="InterPro"/>
</dbReference>
<dbReference type="InterPro" id="IPR036108">
    <property type="entry name" value="4pyrrol_syn_uPrphyn_synt_sf"/>
</dbReference>
<evidence type="ECO:0000259" key="1">
    <source>
        <dbReference type="Pfam" id="PF02602"/>
    </source>
</evidence>
<dbReference type="Pfam" id="PF02602">
    <property type="entry name" value="HEM4"/>
    <property type="match status" value="1"/>
</dbReference>
<dbReference type="EMBL" id="CP131061">
    <property type="protein sequence ID" value="WNY27022.1"/>
    <property type="molecule type" value="Genomic_DNA"/>
</dbReference>
<reference evidence="2 3" key="1">
    <citation type="submission" date="2023-07" db="EMBL/GenBank/DDBJ databases">
        <title>Closed genome sequence of Methanosarcinaceae archaeon Am2.</title>
        <authorList>
            <person name="Poehlein A."/>
            <person name="Protasov E."/>
            <person name="Platt K."/>
            <person name="Reeh H."/>
            <person name="Daniel R."/>
            <person name="Brune A."/>
        </authorList>
    </citation>
    <scope>NUCLEOTIDE SEQUENCE [LARGE SCALE GENOMIC DNA]</scope>
    <source>
        <strain evidence="2 3">Am2</strain>
    </source>
</reference>
<dbReference type="RefSeq" id="WP_338097002.1">
    <property type="nucleotide sequence ID" value="NZ_CP131061.1"/>
</dbReference>
<gene>
    <name evidence="2" type="ORF">MsAm2_08060</name>
</gene>
<dbReference type="PANTHER" id="PTHR40082:SF1">
    <property type="entry name" value="BLR5956 PROTEIN"/>
    <property type="match status" value="1"/>
</dbReference>
<sequence>MMSEHPVLAVMRPETYRASSEAAAKAAGFKPLFVPVVTLVGMKDEHFDGFLDRVLSQKTDYVIFTSANGVEYTLKNAGKDEKSLIAALKKVKIVSIGPTTTKKLESIGLSGSLVPGEYSSKGLVKELGSSVSGKIIDIPRSFYGSDVLTNGLMDAGATVYETHVYTLQTPEGEEQDELIEAALAGEVDAFAFTSSMMVRNFFDLADQAGEKEKMIQIVHDSWVGAIGFPTAETVEEFGVTVDVVPDEFTFEALVLALKKKMEDET</sequence>
<organism evidence="2 3">
    <name type="scientific">Methanolapillus ohkumae</name>
    <dbReference type="NCBI Taxonomy" id="3028298"/>
    <lineage>
        <taxon>Archaea</taxon>
        <taxon>Methanobacteriati</taxon>
        <taxon>Methanobacteriota</taxon>
        <taxon>Stenosarchaea group</taxon>
        <taxon>Methanomicrobia</taxon>
        <taxon>Methanosarcinales</taxon>
        <taxon>Methanosarcinaceae</taxon>
        <taxon>Methanolapillus</taxon>
    </lineage>
</organism>
<dbReference type="InterPro" id="IPR039793">
    <property type="entry name" value="UROS/Hem4"/>
</dbReference>
<dbReference type="PANTHER" id="PTHR40082">
    <property type="entry name" value="BLR5956 PROTEIN"/>
    <property type="match status" value="1"/>
</dbReference>
<dbReference type="Proteomes" id="UP001304970">
    <property type="component" value="Chromosome"/>
</dbReference>
<proteinExistence type="predicted"/>
<dbReference type="InterPro" id="IPR003754">
    <property type="entry name" value="4pyrrol_synth_uPrphyn_synth"/>
</dbReference>
<dbReference type="NCBIfam" id="NF004587">
    <property type="entry name" value="PRK05928.2-5"/>
    <property type="match status" value="1"/>
</dbReference>
<dbReference type="GO" id="GO:0004852">
    <property type="term" value="F:uroporphyrinogen-III synthase activity"/>
    <property type="evidence" value="ECO:0007669"/>
    <property type="project" value="InterPro"/>
</dbReference>
<name>A0AA96ZXG2_9EURY</name>
<protein>
    <recommendedName>
        <fullName evidence="1">Tetrapyrrole biosynthesis uroporphyrinogen III synthase domain-containing protein</fullName>
    </recommendedName>
</protein>
<accession>A0AA96ZXG2</accession>
<keyword evidence="3" id="KW-1185">Reference proteome</keyword>
<dbReference type="AlphaFoldDB" id="A0AA96ZXG2"/>